<dbReference type="AlphaFoldDB" id="A0A4Q1CZL4"/>
<dbReference type="SUPFAM" id="SSF54913">
    <property type="entry name" value="GlnB-like"/>
    <property type="match status" value="1"/>
</dbReference>
<sequence>MTQAWFLLFRTSDFTKASIIKGMLEENRIRVVLLNKRDSSYLNFGDVELYVPAHLKDIARHLMDNTLMN</sequence>
<gene>
    <name evidence="2" type="ORF">ESB13_22100</name>
</gene>
<comment type="caution">
    <text evidence="2">The sequence shown here is derived from an EMBL/GenBank/DDBJ whole genome shotgun (WGS) entry which is preliminary data.</text>
</comment>
<evidence type="ECO:0000313" key="3">
    <source>
        <dbReference type="Proteomes" id="UP000290545"/>
    </source>
</evidence>
<evidence type="ECO:0000259" key="1">
    <source>
        <dbReference type="Pfam" id="PF09413"/>
    </source>
</evidence>
<reference evidence="2 3" key="1">
    <citation type="submission" date="2019-01" db="EMBL/GenBank/DDBJ databases">
        <title>Filimonas sp. strain TTM-71.</title>
        <authorList>
            <person name="Chen W.-M."/>
        </authorList>
    </citation>
    <scope>NUCLEOTIDE SEQUENCE [LARGE SCALE GENOMIC DNA]</scope>
    <source>
        <strain evidence="2 3">TTM-71</strain>
    </source>
</reference>
<proteinExistence type="predicted"/>
<keyword evidence="3" id="KW-1185">Reference proteome</keyword>
<dbReference type="InterPro" id="IPR018551">
    <property type="entry name" value="DUF2007"/>
</dbReference>
<evidence type="ECO:0000313" key="2">
    <source>
        <dbReference type="EMBL" id="RXK80850.1"/>
    </source>
</evidence>
<dbReference type="InterPro" id="IPR011322">
    <property type="entry name" value="N-reg_PII-like_a/b"/>
</dbReference>
<dbReference type="EMBL" id="SDHZ01000005">
    <property type="protein sequence ID" value="RXK80850.1"/>
    <property type="molecule type" value="Genomic_DNA"/>
</dbReference>
<feature type="domain" description="DUF2007" evidence="1">
    <location>
        <begin position="7"/>
        <end position="64"/>
    </location>
</feature>
<dbReference type="RefSeq" id="WP_129005954.1">
    <property type="nucleotide sequence ID" value="NZ_SDHZ01000005.1"/>
</dbReference>
<dbReference type="Pfam" id="PF09413">
    <property type="entry name" value="DUF2007"/>
    <property type="match status" value="1"/>
</dbReference>
<name>A0A4Q1CZL4_9BACT</name>
<accession>A0A4Q1CZL4</accession>
<dbReference type="Proteomes" id="UP000290545">
    <property type="component" value="Unassembled WGS sequence"/>
</dbReference>
<protein>
    <recommendedName>
        <fullName evidence="1">DUF2007 domain-containing protein</fullName>
    </recommendedName>
</protein>
<dbReference type="OrthoDB" id="1467917at2"/>
<organism evidence="2 3">
    <name type="scientific">Filimonas effusa</name>
    <dbReference type="NCBI Taxonomy" id="2508721"/>
    <lineage>
        <taxon>Bacteria</taxon>
        <taxon>Pseudomonadati</taxon>
        <taxon>Bacteroidota</taxon>
        <taxon>Chitinophagia</taxon>
        <taxon>Chitinophagales</taxon>
        <taxon>Chitinophagaceae</taxon>
        <taxon>Filimonas</taxon>
    </lineage>
</organism>